<dbReference type="AlphaFoldDB" id="A0AAE0FZY7"/>
<keyword evidence="1" id="KW-0547">Nucleotide-binding</keyword>
<evidence type="ECO:0000313" key="4">
    <source>
        <dbReference type="Proteomes" id="UP001190700"/>
    </source>
</evidence>
<evidence type="ECO:0000256" key="1">
    <source>
        <dbReference type="ARBA" id="ARBA00022741"/>
    </source>
</evidence>
<evidence type="ECO:0000313" key="3">
    <source>
        <dbReference type="EMBL" id="KAK3268853.1"/>
    </source>
</evidence>
<keyword evidence="4" id="KW-1185">Reference proteome</keyword>
<dbReference type="GO" id="GO:0140662">
    <property type="term" value="F:ATP-dependent protein folding chaperone"/>
    <property type="evidence" value="ECO:0007669"/>
    <property type="project" value="InterPro"/>
</dbReference>
<name>A0AAE0FZY7_9CHLO</name>
<proteinExistence type="predicted"/>
<dbReference type="SUPFAM" id="SSF49265">
    <property type="entry name" value="Fibronectin type III"/>
    <property type="match status" value="1"/>
</dbReference>
<gene>
    <name evidence="3" type="ORF">CYMTET_22666</name>
</gene>
<dbReference type="EMBL" id="LGRX02011529">
    <property type="protein sequence ID" value="KAK3268853.1"/>
    <property type="molecule type" value="Genomic_DNA"/>
</dbReference>
<keyword evidence="2" id="KW-0067">ATP-binding</keyword>
<reference evidence="3 4" key="1">
    <citation type="journal article" date="2015" name="Genome Biol. Evol.">
        <title>Comparative Genomics of a Bacterivorous Green Alga Reveals Evolutionary Causalities and Consequences of Phago-Mixotrophic Mode of Nutrition.</title>
        <authorList>
            <person name="Burns J.A."/>
            <person name="Paasch A."/>
            <person name="Narechania A."/>
            <person name="Kim E."/>
        </authorList>
    </citation>
    <scope>NUCLEOTIDE SEQUENCE [LARGE SCALE GENOMIC DNA]</scope>
    <source>
        <strain evidence="3 4">PLY_AMNH</strain>
    </source>
</reference>
<evidence type="ECO:0000256" key="2">
    <source>
        <dbReference type="ARBA" id="ARBA00022840"/>
    </source>
</evidence>
<dbReference type="SUPFAM" id="SSF53067">
    <property type="entry name" value="Actin-like ATPase domain"/>
    <property type="match status" value="1"/>
</dbReference>
<sequence>MDVHGGAPGGSSQMPRIKSDLAAVFGRAPLDVLDPDETVARGAAILGAMLNDNYNKCQTDCVPQIELVDVIPQDIGLAMISDGEQPEYHTTHFPGVPVAFRTVFPRFTTIPAEVEMDVDLNALPMPPLQDGCTSSRFSPVRVTSAVAGMLPDAAVSSSATRLHVFEGLSSNLDSNMSLGFVDVEREVCAAGAGIEGEGSSRVLRLLWRLDPNGVLELDVVSGAEKIDSRWFRQSCVTSKQEVKALPEEWRPEDHLLTAMEPERAPGRRAPGKLSTGGNVAARRQLFCDALVDVEVFLESVHKVVLEGGNAVRVCWPFPVTPRGIQIQGFDVDFNYGQYTNKVDLRALLDDPPRMQHLQEVGMEEVFLITKNTIRELSQETELYVRVRVSTNHGAGPWSRLVHVAFQDLKDLQWAAEGFRNSVKRISRLFLKVFNQPYRKNQDFWVSKAKMTAVIKQLEAGASAKQLKPMANLKQVG</sequence>
<dbReference type="InterPro" id="IPR013126">
    <property type="entry name" value="Hsp_70_fam"/>
</dbReference>
<dbReference type="GO" id="GO:0005524">
    <property type="term" value="F:ATP binding"/>
    <property type="evidence" value="ECO:0007669"/>
    <property type="project" value="UniProtKB-KW"/>
</dbReference>
<protein>
    <submittedName>
        <fullName evidence="3">Uncharacterized protein</fullName>
    </submittedName>
</protein>
<dbReference type="InterPro" id="IPR043129">
    <property type="entry name" value="ATPase_NBD"/>
</dbReference>
<dbReference type="Pfam" id="PF00012">
    <property type="entry name" value="HSP70"/>
    <property type="match status" value="1"/>
</dbReference>
<organism evidence="3 4">
    <name type="scientific">Cymbomonas tetramitiformis</name>
    <dbReference type="NCBI Taxonomy" id="36881"/>
    <lineage>
        <taxon>Eukaryota</taxon>
        <taxon>Viridiplantae</taxon>
        <taxon>Chlorophyta</taxon>
        <taxon>Pyramimonadophyceae</taxon>
        <taxon>Pyramimonadales</taxon>
        <taxon>Pyramimonadaceae</taxon>
        <taxon>Cymbomonas</taxon>
    </lineage>
</organism>
<comment type="caution">
    <text evidence="3">The sequence shown here is derived from an EMBL/GenBank/DDBJ whole genome shotgun (WGS) entry which is preliminary data.</text>
</comment>
<dbReference type="InterPro" id="IPR013783">
    <property type="entry name" value="Ig-like_fold"/>
</dbReference>
<dbReference type="Gene3D" id="3.30.420.40">
    <property type="match status" value="2"/>
</dbReference>
<accession>A0AAE0FZY7</accession>
<dbReference type="Gene3D" id="2.60.40.10">
    <property type="entry name" value="Immunoglobulins"/>
    <property type="match status" value="1"/>
</dbReference>
<dbReference type="Proteomes" id="UP001190700">
    <property type="component" value="Unassembled WGS sequence"/>
</dbReference>
<dbReference type="InterPro" id="IPR036116">
    <property type="entry name" value="FN3_sf"/>
</dbReference>
<dbReference type="PRINTS" id="PR00301">
    <property type="entry name" value="HEATSHOCK70"/>
</dbReference>